<keyword evidence="2" id="KW-1185">Reference proteome</keyword>
<dbReference type="Gene3D" id="1.20.1280.50">
    <property type="match status" value="1"/>
</dbReference>
<proteinExistence type="predicted"/>
<accession>A0A5C3KJP6</accession>
<dbReference type="AlphaFoldDB" id="A0A5C3KJP6"/>
<dbReference type="OrthoDB" id="3351939at2759"/>
<dbReference type="Proteomes" id="UP000307440">
    <property type="component" value="Unassembled WGS sequence"/>
</dbReference>
<evidence type="ECO:0000313" key="2">
    <source>
        <dbReference type="Proteomes" id="UP000307440"/>
    </source>
</evidence>
<gene>
    <name evidence="1" type="ORF">FA15DRAFT_142588</name>
</gene>
<dbReference type="EMBL" id="ML210311">
    <property type="protein sequence ID" value="TFK20127.1"/>
    <property type="molecule type" value="Genomic_DNA"/>
</dbReference>
<reference evidence="1 2" key="1">
    <citation type="journal article" date="2019" name="Nat. Ecol. Evol.">
        <title>Megaphylogeny resolves global patterns of mushroom evolution.</title>
        <authorList>
            <person name="Varga T."/>
            <person name="Krizsan K."/>
            <person name="Foldi C."/>
            <person name="Dima B."/>
            <person name="Sanchez-Garcia M."/>
            <person name="Sanchez-Ramirez S."/>
            <person name="Szollosi G.J."/>
            <person name="Szarkandi J.G."/>
            <person name="Papp V."/>
            <person name="Albert L."/>
            <person name="Andreopoulos W."/>
            <person name="Angelini C."/>
            <person name="Antonin V."/>
            <person name="Barry K.W."/>
            <person name="Bougher N.L."/>
            <person name="Buchanan P."/>
            <person name="Buyck B."/>
            <person name="Bense V."/>
            <person name="Catcheside P."/>
            <person name="Chovatia M."/>
            <person name="Cooper J."/>
            <person name="Damon W."/>
            <person name="Desjardin D."/>
            <person name="Finy P."/>
            <person name="Geml J."/>
            <person name="Haridas S."/>
            <person name="Hughes K."/>
            <person name="Justo A."/>
            <person name="Karasinski D."/>
            <person name="Kautmanova I."/>
            <person name="Kiss B."/>
            <person name="Kocsube S."/>
            <person name="Kotiranta H."/>
            <person name="LaButti K.M."/>
            <person name="Lechner B.E."/>
            <person name="Liimatainen K."/>
            <person name="Lipzen A."/>
            <person name="Lukacs Z."/>
            <person name="Mihaltcheva S."/>
            <person name="Morgado L.N."/>
            <person name="Niskanen T."/>
            <person name="Noordeloos M.E."/>
            <person name="Ohm R.A."/>
            <person name="Ortiz-Santana B."/>
            <person name="Ovrebo C."/>
            <person name="Racz N."/>
            <person name="Riley R."/>
            <person name="Savchenko A."/>
            <person name="Shiryaev A."/>
            <person name="Soop K."/>
            <person name="Spirin V."/>
            <person name="Szebenyi C."/>
            <person name="Tomsovsky M."/>
            <person name="Tulloss R.E."/>
            <person name="Uehling J."/>
            <person name="Grigoriev I.V."/>
            <person name="Vagvolgyi C."/>
            <person name="Papp T."/>
            <person name="Martin F.M."/>
            <person name="Miettinen O."/>
            <person name="Hibbett D.S."/>
            <person name="Nagy L.G."/>
        </authorList>
    </citation>
    <scope>NUCLEOTIDE SEQUENCE [LARGE SCALE GENOMIC DNA]</scope>
    <source>
        <strain evidence="1 2">CBS 121175</strain>
    </source>
</reference>
<sequence length="525" mass="59286">MIQTWPRDSHQVPHQTLISRMGSLAQFQNLPSMSPLCFARLRLRQGTPVSTLPLELLEQIFAICISWIYKYPTPVNSLAWTQVCSIWRQAALTSPRLWSKIDLCHPAFTPHFLQRSQHAPLTVISSSALKVNTECLTHHAEQLHSIDVCLFPRDMEALFINIGNRTSILTNLILRLSPMSPSLALDISLPSVRHLVLDRVSVRWETCHNLTHLSLHGLDPGLSPTLSSIQSIFMKSPYLEHLRLEGIMPPDMEEWPSYGVDIVPLKHLKSLVLSGLPNLISSILHAISFTPRTRIQFYTSLMDDLRYLFRNGTFPFDDVRPSPLEVSSLRFGRHAAFFLKNTSVPWSSAIDNIGFSISSSTCPTVHVLNSIPSLLNPSLVTSLELNTGVLSDLADYALQSLLSQIYNLETLRVAFNNLTLLLSLLSACQSSTVPKYQAWDLNHKTLTPVLCPRLSALSFNKPGDLWWNFTEHWFEPIYDCVHKRHLLGSPLTTLQFHKCHGMTAGMEQRFGPFLKTDKTKDLSAR</sequence>
<name>A0A5C3KJP6_COPMA</name>
<dbReference type="InterPro" id="IPR036047">
    <property type="entry name" value="F-box-like_dom_sf"/>
</dbReference>
<protein>
    <submittedName>
        <fullName evidence="1">Uncharacterized protein</fullName>
    </submittedName>
</protein>
<organism evidence="1 2">
    <name type="scientific">Coprinopsis marcescibilis</name>
    <name type="common">Agaric fungus</name>
    <name type="synonym">Psathyrella marcescibilis</name>
    <dbReference type="NCBI Taxonomy" id="230819"/>
    <lineage>
        <taxon>Eukaryota</taxon>
        <taxon>Fungi</taxon>
        <taxon>Dikarya</taxon>
        <taxon>Basidiomycota</taxon>
        <taxon>Agaricomycotina</taxon>
        <taxon>Agaricomycetes</taxon>
        <taxon>Agaricomycetidae</taxon>
        <taxon>Agaricales</taxon>
        <taxon>Agaricineae</taxon>
        <taxon>Psathyrellaceae</taxon>
        <taxon>Coprinopsis</taxon>
    </lineage>
</organism>
<evidence type="ECO:0000313" key="1">
    <source>
        <dbReference type="EMBL" id="TFK20127.1"/>
    </source>
</evidence>
<dbReference type="SUPFAM" id="SSF81383">
    <property type="entry name" value="F-box domain"/>
    <property type="match status" value="1"/>
</dbReference>
<dbReference type="SUPFAM" id="SSF52047">
    <property type="entry name" value="RNI-like"/>
    <property type="match status" value="1"/>
</dbReference>